<dbReference type="InterPro" id="IPR013105">
    <property type="entry name" value="TPR_2"/>
</dbReference>
<dbReference type="AlphaFoldDB" id="A0A9W4KSW5"/>
<dbReference type="GO" id="GO:0009279">
    <property type="term" value="C:cell outer membrane"/>
    <property type="evidence" value="ECO:0007669"/>
    <property type="project" value="TreeGrafter"/>
</dbReference>
<proteinExistence type="predicted"/>
<gene>
    <name evidence="4" type="primary">yrrB</name>
    <name evidence="4" type="ORF">SRABI133_01319</name>
</gene>
<organism evidence="4 5">
    <name type="scientific">Peribacillus simplex</name>
    <dbReference type="NCBI Taxonomy" id="1478"/>
    <lineage>
        <taxon>Bacteria</taxon>
        <taxon>Bacillati</taxon>
        <taxon>Bacillota</taxon>
        <taxon>Bacilli</taxon>
        <taxon>Bacillales</taxon>
        <taxon>Bacillaceae</taxon>
        <taxon>Peribacillus</taxon>
    </lineage>
</organism>
<protein>
    <submittedName>
        <fullName evidence="4">TPR repeat-containing protein YrrB</fullName>
    </submittedName>
</protein>
<dbReference type="Pfam" id="PF13414">
    <property type="entry name" value="TPR_11"/>
    <property type="match status" value="1"/>
</dbReference>
<dbReference type="InterPro" id="IPR050498">
    <property type="entry name" value="Ycf3"/>
</dbReference>
<dbReference type="InterPro" id="IPR019734">
    <property type="entry name" value="TPR_rpt"/>
</dbReference>
<dbReference type="PANTHER" id="PTHR44858">
    <property type="entry name" value="TETRATRICOPEPTIDE REPEAT PROTEIN 6"/>
    <property type="match status" value="1"/>
</dbReference>
<evidence type="ECO:0000256" key="2">
    <source>
        <dbReference type="ARBA" id="ARBA00022803"/>
    </source>
</evidence>
<feature type="repeat" description="TPR" evidence="3">
    <location>
        <begin position="105"/>
        <end position="138"/>
    </location>
</feature>
<evidence type="ECO:0000313" key="4">
    <source>
        <dbReference type="EMBL" id="CAH0176625.1"/>
    </source>
</evidence>
<name>A0A9W4KSW5_9BACI</name>
<feature type="repeat" description="TPR" evidence="3">
    <location>
        <begin position="2"/>
        <end position="35"/>
    </location>
</feature>
<accession>A0A9W4KSW5</accession>
<dbReference type="SUPFAM" id="SSF48452">
    <property type="entry name" value="TPR-like"/>
    <property type="match status" value="1"/>
</dbReference>
<evidence type="ECO:0000313" key="5">
    <source>
        <dbReference type="Proteomes" id="UP000789326"/>
    </source>
</evidence>
<dbReference type="PANTHER" id="PTHR44858:SF1">
    <property type="entry name" value="UDP-N-ACETYLGLUCOSAMINE--PEPTIDE N-ACETYLGLUCOSAMINYLTRANSFERASE SPINDLY-RELATED"/>
    <property type="match status" value="1"/>
</dbReference>
<dbReference type="InterPro" id="IPR011990">
    <property type="entry name" value="TPR-like_helical_dom_sf"/>
</dbReference>
<comment type="caution">
    <text evidence="4">The sequence shown here is derived from an EMBL/GenBank/DDBJ whole genome shotgun (WGS) entry which is preliminary data.</text>
</comment>
<dbReference type="EMBL" id="CAKKMG010000011">
    <property type="protein sequence ID" value="CAH0176625.1"/>
    <property type="molecule type" value="Genomic_DNA"/>
</dbReference>
<reference evidence="4" key="1">
    <citation type="submission" date="2021-11" db="EMBL/GenBank/DDBJ databases">
        <authorList>
            <person name="Bulgarelli D."/>
        </authorList>
    </citation>
    <scope>NUCLEOTIDE SEQUENCE</scope>
    <source>
        <strain evidence="4">Bi133</strain>
    </source>
</reference>
<dbReference type="Proteomes" id="UP000789326">
    <property type="component" value="Unassembled WGS sequence"/>
</dbReference>
<dbReference type="PROSITE" id="PS50005">
    <property type="entry name" value="TPR"/>
    <property type="match status" value="3"/>
</dbReference>
<dbReference type="SMART" id="SM00028">
    <property type="entry name" value="TPR"/>
    <property type="match status" value="5"/>
</dbReference>
<evidence type="ECO:0000256" key="1">
    <source>
        <dbReference type="ARBA" id="ARBA00022737"/>
    </source>
</evidence>
<dbReference type="PROSITE" id="PS50293">
    <property type="entry name" value="TPR_REGION"/>
    <property type="match status" value="1"/>
</dbReference>
<dbReference type="Pfam" id="PF13181">
    <property type="entry name" value="TPR_8"/>
    <property type="match status" value="1"/>
</dbReference>
<dbReference type="Gene3D" id="1.25.40.10">
    <property type="entry name" value="Tetratricopeptide repeat domain"/>
    <property type="match status" value="2"/>
</dbReference>
<sequence>MDMDKNQQGIEFMQQGKYEEAAKVFNEAIEENPNEPVAYINFGNVLTAVGETDKAVKFYKKAIELDENAAAAYYSLGNLYYESDSKLVEAKDMFEKAIRLGLDNSDAYFMLGLTLMALDQPKLAMPYLQRTVELSPEDVDARFQYALCLANAELYDELINQLNLVVEQDPGHADAYYNLGVAFAGYREDAQAAMVYFDKALEAQPDHMLAAHGKKLLEEMNAE</sequence>
<feature type="repeat" description="TPR" evidence="3">
    <location>
        <begin position="36"/>
        <end position="69"/>
    </location>
</feature>
<dbReference type="Pfam" id="PF07719">
    <property type="entry name" value="TPR_2"/>
    <property type="match status" value="1"/>
</dbReference>
<keyword evidence="2 3" id="KW-0802">TPR repeat</keyword>
<evidence type="ECO:0000256" key="3">
    <source>
        <dbReference type="PROSITE-ProRule" id="PRU00339"/>
    </source>
</evidence>
<dbReference type="GO" id="GO:0046813">
    <property type="term" value="P:receptor-mediated virion attachment to host cell"/>
    <property type="evidence" value="ECO:0007669"/>
    <property type="project" value="TreeGrafter"/>
</dbReference>
<dbReference type="Pfam" id="PF13432">
    <property type="entry name" value="TPR_16"/>
    <property type="match status" value="1"/>
</dbReference>
<keyword evidence="1" id="KW-0677">Repeat</keyword>